<feature type="region of interest" description="Disordered" evidence="1">
    <location>
        <begin position="164"/>
        <end position="184"/>
    </location>
</feature>
<dbReference type="Proteomes" id="UP000186817">
    <property type="component" value="Unassembled WGS sequence"/>
</dbReference>
<dbReference type="EMBL" id="LSRX01000770">
    <property type="protein sequence ID" value="OLP89255.1"/>
    <property type="molecule type" value="Genomic_DNA"/>
</dbReference>
<dbReference type="OrthoDB" id="420084at2759"/>
<evidence type="ECO:0000313" key="3">
    <source>
        <dbReference type="Proteomes" id="UP000186817"/>
    </source>
</evidence>
<keyword evidence="3" id="KW-1185">Reference proteome</keyword>
<comment type="caution">
    <text evidence="2">The sequence shown here is derived from an EMBL/GenBank/DDBJ whole genome shotgun (WGS) entry which is preliminary data.</text>
</comment>
<sequence length="633" mass="69433">MTNLAWARSPQDQLTKHRSHLHDHVARDSADAVRPGRLAARLCRAETEDRWMSENGGDEFDARLTKLRRDISDFVEDNKLDDRVARIMQNMHPIDVQKVMKISFPDDCRSPSGFVVAQIRKAESEAGRPKDYRWDGRSFSEQCVHHFTPVYMLKHLLGLERKEDKGHKEVSARPARSDDTADGNRGLVLAGGGLGVVMTPIATTTTRLRRGRGIGVDDDDAKVWCSPLPELGQRTSANLCTYDRPHVVRPPRRRRSKAQELSSSTALLTSHGAGQPDEPVHLSSTSCILWASFLQAEPMLDPVPHLLHPMGLIPTSGTYAGSRSVNVLAPEYPGYGMLSHREPSEQALNEVALTVLRYLVDEVGVRYSQIVLFGRSLGSGPAVNLAAQYPVGGLILVSAFASIKAAVQSIVGRVAAWTFAERFPNNRIIANVSCSTLFIHGEADSLIPADHSLRKMEHNSNLFGDASFLAVPAIHFFGFPGYYTVSPPRLPAQLFEDPTRKNGANEGASKGSLAACLKKPFFCDCFAKHEAQKSMADGTPCKPEGTIENINIGFPEMDMDDPSVLQRDAKTYKGPSSPRSPSAASIEEDYAPSPSVLGGGLSDIKRIDVDSIEEANQDNEWQEQRGSVMSFIA</sequence>
<feature type="compositionally biased region" description="Basic and acidic residues" evidence="1">
    <location>
        <begin position="164"/>
        <end position="179"/>
    </location>
</feature>
<protein>
    <submittedName>
        <fullName evidence="2">Alpha/beta hydrolase domain-containing protein 13</fullName>
    </submittedName>
</protein>
<gene>
    <name evidence="2" type="primary">abhd13</name>
    <name evidence="2" type="ORF">AK812_SmicGene29302</name>
</gene>
<dbReference type="InterPro" id="IPR029058">
    <property type="entry name" value="AB_hydrolase_fold"/>
</dbReference>
<dbReference type="PANTHER" id="PTHR12277">
    <property type="entry name" value="ALPHA/BETA HYDROLASE DOMAIN-CONTAINING PROTEIN"/>
    <property type="match status" value="1"/>
</dbReference>
<keyword evidence="2" id="KW-0378">Hydrolase</keyword>
<dbReference type="SUPFAM" id="SSF53474">
    <property type="entry name" value="alpha/beta-Hydrolases"/>
    <property type="match status" value="1"/>
</dbReference>
<accession>A0A1Q9D279</accession>
<dbReference type="AlphaFoldDB" id="A0A1Q9D279"/>
<evidence type="ECO:0000256" key="1">
    <source>
        <dbReference type="SAM" id="MobiDB-lite"/>
    </source>
</evidence>
<feature type="compositionally biased region" description="Low complexity" evidence="1">
    <location>
        <begin position="575"/>
        <end position="585"/>
    </location>
</feature>
<dbReference type="Gene3D" id="3.40.50.1820">
    <property type="entry name" value="alpha/beta hydrolase"/>
    <property type="match status" value="1"/>
</dbReference>
<feature type="region of interest" description="Disordered" evidence="1">
    <location>
        <begin position="248"/>
        <end position="276"/>
    </location>
</feature>
<feature type="compositionally biased region" description="Polar residues" evidence="1">
    <location>
        <begin position="259"/>
        <end position="268"/>
    </location>
</feature>
<evidence type="ECO:0000313" key="2">
    <source>
        <dbReference type="EMBL" id="OLP89255.1"/>
    </source>
</evidence>
<reference evidence="2 3" key="1">
    <citation type="submission" date="2016-02" db="EMBL/GenBank/DDBJ databases">
        <title>Genome analysis of coral dinoflagellate symbionts highlights evolutionary adaptations to a symbiotic lifestyle.</title>
        <authorList>
            <person name="Aranda M."/>
            <person name="Li Y."/>
            <person name="Liew Y.J."/>
            <person name="Baumgarten S."/>
            <person name="Simakov O."/>
            <person name="Wilson M."/>
            <person name="Piel J."/>
            <person name="Ashoor H."/>
            <person name="Bougouffa S."/>
            <person name="Bajic V.B."/>
            <person name="Ryu T."/>
            <person name="Ravasi T."/>
            <person name="Bayer T."/>
            <person name="Micklem G."/>
            <person name="Kim H."/>
            <person name="Bhak J."/>
            <person name="Lajeunesse T.C."/>
            <person name="Voolstra C.R."/>
        </authorList>
    </citation>
    <scope>NUCLEOTIDE SEQUENCE [LARGE SCALE GENOMIC DNA]</scope>
    <source>
        <strain evidence="2 3">CCMP2467</strain>
    </source>
</reference>
<feature type="region of interest" description="Disordered" evidence="1">
    <location>
        <begin position="568"/>
        <end position="602"/>
    </location>
</feature>
<proteinExistence type="predicted"/>
<name>A0A1Q9D279_SYMMI</name>
<organism evidence="2 3">
    <name type="scientific">Symbiodinium microadriaticum</name>
    <name type="common">Dinoflagellate</name>
    <name type="synonym">Zooxanthella microadriatica</name>
    <dbReference type="NCBI Taxonomy" id="2951"/>
    <lineage>
        <taxon>Eukaryota</taxon>
        <taxon>Sar</taxon>
        <taxon>Alveolata</taxon>
        <taxon>Dinophyceae</taxon>
        <taxon>Suessiales</taxon>
        <taxon>Symbiodiniaceae</taxon>
        <taxon>Symbiodinium</taxon>
    </lineage>
</organism>
<dbReference type="GO" id="GO:0016787">
    <property type="term" value="F:hydrolase activity"/>
    <property type="evidence" value="ECO:0007669"/>
    <property type="project" value="UniProtKB-KW"/>
</dbReference>
<dbReference type="PANTHER" id="PTHR12277:SF81">
    <property type="entry name" value="PROTEIN ABHD13"/>
    <property type="match status" value="1"/>
</dbReference>